<dbReference type="AlphaFoldDB" id="A7NM71"/>
<proteinExistence type="inferred from homology"/>
<dbReference type="InterPro" id="IPR051317">
    <property type="entry name" value="Gfo/Idh/MocA_oxidoreduct"/>
</dbReference>
<organism evidence="5 6">
    <name type="scientific">Roseiflexus castenholzii (strain DSM 13941 / HLO8)</name>
    <dbReference type="NCBI Taxonomy" id="383372"/>
    <lineage>
        <taxon>Bacteria</taxon>
        <taxon>Bacillati</taxon>
        <taxon>Chloroflexota</taxon>
        <taxon>Chloroflexia</taxon>
        <taxon>Chloroflexales</taxon>
        <taxon>Roseiflexineae</taxon>
        <taxon>Roseiflexaceae</taxon>
        <taxon>Roseiflexus</taxon>
    </lineage>
</organism>
<dbReference type="PANTHER" id="PTHR43708:SF5">
    <property type="entry name" value="CONSERVED EXPRESSED OXIDOREDUCTASE (EUROFUNG)-RELATED"/>
    <property type="match status" value="1"/>
</dbReference>
<dbReference type="eggNOG" id="COG0673">
    <property type="taxonomic scope" value="Bacteria"/>
</dbReference>
<dbReference type="Pfam" id="PF01408">
    <property type="entry name" value="GFO_IDH_MocA"/>
    <property type="match status" value="1"/>
</dbReference>
<protein>
    <submittedName>
        <fullName evidence="5">Oxidoreductase domain protein</fullName>
    </submittedName>
</protein>
<comment type="similarity">
    <text evidence="1">Belongs to the Gfo/Idh/MocA family.</text>
</comment>
<dbReference type="Gene3D" id="3.40.50.720">
    <property type="entry name" value="NAD(P)-binding Rossmann-like Domain"/>
    <property type="match status" value="1"/>
</dbReference>
<evidence type="ECO:0000313" key="6">
    <source>
        <dbReference type="Proteomes" id="UP000000263"/>
    </source>
</evidence>
<dbReference type="SUPFAM" id="SSF55347">
    <property type="entry name" value="Glyceraldehyde-3-phosphate dehydrogenase-like, C-terminal domain"/>
    <property type="match status" value="1"/>
</dbReference>
<dbReference type="KEGG" id="rca:Rcas_2547"/>
<accession>A7NM71</accession>
<sequence>MESLPILDLHYHPHLSARTDYGIALIGCGRIANYAHLPAYKLHGLRVVGCYDIDRQAAQETAARHGIPRVYETLDAALADPDVQICDIAVPAWHQRAIDEQAVAAGKHLLCQKPLSENLADAEAIVDIARRAGRKVAVSQQMRWSPAIAAARDLIQRGFIGQPAAAQILVSITTPWHMWPWLQAHPYLDLMCHSIHCLDSLRYLFGDPAWVTSRHAHYPGQQERAETKTITVLDHDSGLQALLAVNHHDHSGDAYATFRFLGTEGVIKGIIGLLYDYPHGRPDSLQCHSTTTAPDIWFDVRLEDRWIPDAFIGLMASLMEAMQMDGTPLTDAADNPHTLRLVHAAYRSAADHRSVRPAEL</sequence>
<keyword evidence="6" id="KW-1185">Reference proteome</keyword>
<dbReference type="InterPro" id="IPR055170">
    <property type="entry name" value="GFO_IDH_MocA-like_dom"/>
</dbReference>
<feature type="domain" description="GFO/IDH/MocA-like oxidoreductase" evidence="4">
    <location>
        <begin position="149"/>
        <end position="267"/>
    </location>
</feature>
<keyword evidence="2" id="KW-0560">Oxidoreductase</keyword>
<feature type="domain" description="Gfo/Idh/MocA-like oxidoreductase N-terminal" evidence="3">
    <location>
        <begin position="23"/>
        <end position="138"/>
    </location>
</feature>
<dbReference type="GO" id="GO:0016491">
    <property type="term" value="F:oxidoreductase activity"/>
    <property type="evidence" value="ECO:0007669"/>
    <property type="project" value="UniProtKB-KW"/>
</dbReference>
<dbReference type="PANTHER" id="PTHR43708">
    <property type="entry name" value="CONSERVED EXPRESSED OXIDOREDUCTASE (EUROFUNG)"/>
    <property type="match status" value="1"/>
</dbReference>
<name>A7NM71_ROSCS</name>
<dbReference type="RefSeq" id="WP_012121050.1">
    <property type="nucleotide sequence ID" value="NC_009767.1"/>
</dbReference>
<dbReference type="HOGENOM" id="CLU_023194_14_0_0"/>
<dbReference type="GO" id="GO:0000166">
    <property type="term" value="F:nucleotide binding"/>
    <property type="evidence" value="ECO:0007669"/>
    <property type="project" value="InterPro"/>
</dbReference>
<evidence type="ECO:0000256" key="2">
    <source>
        <dbReference type="ARBA" id="ARBA00023002"/>
    </source>
</evidence>
<dbReference type="Proteomes" id="UP000000263">
    <property type="component" value="Chromosome"/>
</dbReference>
<dbReference type="Gene3D" id="3.30.360.10">
    <property type="entry name" value="Dihydrodipicolinate Reductase, domain 2"/>
    <property type="match status" value="1"/>
</dbReference>
<dbReference type="SUPFAM" id="SSF51735">
    <property type="entry name" value="NAD(P)-binding Rossmann-fold domains"/>
    <property type="match status" value="1"/>
</dbReference>
<dbReference type="InterPro" id="IPR000683">
    <property type="entry name" value="Gfo/Idh/MocA-like_OxRdtase_N"/>
</dbReference>
<evidence type="ECO:0000256" key="1">
    <source>
        <dbReference type="ARBA" id="ARBA00010928"/>
    </source>
</evidence>
<reference evidence="5 6" key="1">
    <citation type="submission" date="2007-08" db="EMBL/GenBank/DDBJ databases">
        <title>Complete sequence of Roseiflexus castenholzii DSM 13941.</title>
        <authorList>
            <consortium name="US DOE Joint Genome Institute"/>
            <person name="Copeland A."/>
            <person name="Lucas S."/>
            <person name="Lapidus A."/>
            <person name="Barry K."/>
            <person name="Glavina del Rio T."/>
            <person name="Dalin E."/>
            <person name="Tice H."/>
            <person name="Pitluck S."/>
            <person name="Thompson L.S."/>
            <person name="Brettin T."/>
            <person name="Bruce D."/>
            <person name="Detter J.C."/>
            <person name="Han C."/>
            <person name="Tapia R."/>
            <person name="Schmutz J."/>
            <person name="Larimer F."/>
            <person name="Land M."/>
            <person name="Hauser L."/>
            <person name="Kyrpides N."/>
            <person name="Mikhailova N."/>
            <person name="Bryant D.A."/>
            <person name="Hanada S."/>
            <person name="Tsukatani Y."/>
            <person name="Richardson P."/>
        </authorList>
    </citation>
    <scope>NUCLEOTIDE SEQUENCE [LARGE SCALE GENOMIC DNA]</scope>
    <source>
        <strain evidence="6">DSM 13941 / HLO8</strain>
    </source>
</reference>
<dbReference type="STRING" id="383372.Rcas_2547"/>
<evidence type="ECO:0000259" key="4">
    <source>
        <dbReference type="Pfam" id="PF22725"/>
    </source>
</evidence>
<gene>
    <name evidence="5" type="ordered locus">Rcas_2547</name>
</gene>
<dbReference type="Pfam" id="PF22725">
    <property type="entry name" value="GFO_IDH_MocA_C3"/>
    <property type="match status" value="1"/>
</dbReference>
<dbReference type="EMBL" id="CP000804">
    <property type="protein sequence ID" value="ABU58626.1"/>
    <property type="molecule type" value="Genomic_DNA"/>
</dbReference>
<evidence type="ECO:0000259" key="3">
    <source>
        <dbReference type="Pfam" id="PF01408"/>
    </source>
</evidence>
<evidence type="ECO:0000313" key="5">
    <source>
        <dbReference type="EMBL" id="ABU58626.1"/>
    </source>
</evidence>
<dbReference type="InterPro" id="IPR036291">
    <property type="entry name" value="NAD(P)-bd_dom_sf"/>
</dbReference>